<dbReference type="OrthoDB" id="2496180at2759"/>
<gene>
    <name evidence="2" type="ORF">PCANC_01662</name>
</gene>
<sequence>MPVVTVSLASCCSLHASRFQLDGHEHLPAVWRHPSLIDCSSRPLIPGHEHSLMNSWPQYLLDDPDPPPHCTYDDMAFRSGPDSPKFSYTDIPQLQRYQPARSSHGYNPDQFNAHHHPSSSSTSSDHHSNLPSDHDMGIQHWNPQSGPGPIVQQQPIHDVSIPDVRFAWISTLFFPTKKKLDHLVKDDWGLKKIREMAFGLGNVVALKDNVPMAKENLNLLLGEIDKRNKQFFMFFTPAPATEGTTEGKKFLEELQQVTTYQDMKNENASLLEWFSVQIRALTHFNDRHALPPLQQKLVEYLKTDWSRTDLRAPHWQPQLRPSKQNVDKNGILHTTASIASASLTEMAMYALWTYYKLFNQAKWTELFLWDDRFVENFVRMKSREHNGAVTRYKPSKYAILRILPWKSPHQFHRDQQVYGILEEFRKHLHARPIAIHEKFVLRAPSHQSH</sequence>
<name>A0A2N5W391_9BASI</name>
<reference evidence="2 3" key="1">
    <citation type="submission" date="2017-11" db="EMBL/GenBank/DDBJ databases">
        <title>De novo assembly and phasing of dikaryotic genomes from two isolates of Puccinia coronata f. sp. avenae, the causal agent of oat crown rust.</title>
        <authorList>
            <person name="Miller M.E."/>
            <person name="Zhang Y."/>
            <person name="Omidvar V."/>
            <person name="Sperschneider J."/>
            <person name="Schwessinger B."/>
            <person name="Raley C."/>
            <person name="Palmer J.M."/>
            <person name="Garnica D."/>
            <person name="Upadhyaya N."/>
            <person name="Rathjen J."/>
            <person name="Taylor J.M."/>
            <person name="Park R.F."/>
            <person name="Dodds P.N."/>
            <person name="Hirsch C.D."/>
            <person name="Kianian S.F."/>
            <person name="Figueroa M."/>
        </authorList>
    </citation>
    <scope>NUCLEOTIDE SEQUENCE [LARGE SCALE GENOMIC DNA]</scope>
    <source>
        <strain evidence="2">12NC29</strain>
    </source>
</reference>
<evidence type="ECO:0000313" key="3">
    <source>
        <dbReference type="Proteomes" id="UP000235388"/>
    </source>
</evidence>
<comment type="caution">
    <text evidence="2">The sequence shown here is derived from an EMBL/GenBank/DDBJ whole genome shotgun (WGS) entry which is preliminary data.</text>
</comment>
<accession>A0A2N5W391</accession>
<protein>
    <submittedName>
        <fullName evidence="2">Uncharacterized protein</fullName>
    </submittedName>
</protein>
<evidence type="ECO:0000313" key="2">
    <source>
        <dbReference type="EMBL" id="PLW56718.1"/>
    </source>
</evidence>
<proteinExistence type="predicted"/>
<dbReference type="EMBL" id="PGCJ01000017">
    <property type="protein sequence ID" value="PLW56718.1"/>
    <property type="molecule type" value="Genomic_DNA"/>
</dbReference>
<dbReference type="AlphaFoldDB" id="A0A2N5W391"/>
<evidence type="ECO:0000256" key="1">
    <source>
        <dbReference type="SAM" id="MobiDB-lite"/>
    </source>
</evidence>
<keyword evidence="3" id="KW-1185">Reference proteome</keyword>
<feature type="region of interest" description="Disordered" evidence="1">
    <location>
        <begin position="99"/>
        <end position="154"/>
    </location>
</feature>
<feature type="compositionally biased region" description="Polar residues" evidence="1">
    <location>
        <begin position="141"/>
        <end position="154"/>
    </location>
</feature>
<organism evidence="2 3">
    <name type="scientific">Puccinia coronata f. sp. avenae</name>
    <dbReference type="NCBI Taxonomy" id="200324"/>
    <lineage>
        <taxon>Eukaryota</taxon>
        <taxon>Fungi</taxon>
        <taxon>Dikarya</taxon>
        <taxon>Basidiomycota</taxon>
        <taxon>Pucciniomycotina</taxon>
        <taxon>Pucciniomycetes</taxon>
        <taxon>Pucciniales</taxon>
        <taxon>Pucciniaceae</taxon>
        <taxon>Puccinia</taxon>
    </lineage>
</organism>
<feature type="compositionally biased region" description="Basic and acidic residues" evidence="1">
    <location>
        <begin position="124"/>
        <end position="137"/>
    </location>
</feature>
<dbReference type="Proteomes" id="UP000235388">
    <property type="component" value="Unassembled WGS sequence"/>
</dbReference>